<gene>
    <name evidence="1" type="ORF">Tdes44962_MAKER05922</name>
</gene>
<reference evidence="1 2" key="1">
    <citation type="journal article" date="2018" name="IMA Fungus">
        <title>IMA Genome-F 10: Nine draft genome sequences of Claviceps purpurea s.lat., including C. arundinis, C. humidiphila, and C. cf. spartinae, pseudomolecules for the pitch canker pathogen Fusarium circinatum, draft genome of Davidsoniella eucalypti, Grosmannia galeiformis, Quambalaria eucalypti, and Teratosphaeria destructans.</title>
        <authorList>
            <person name="Wingfield B.D."/>
            <person name="Liu M."/>
            <person name="Nguyen H.D."/>
            <person name="Lane F.A."/>
            <person name="Morgan S.W."/>
            <person name="De Vos L."/>
            <person name="Wilken P.M."/>
            <person name="Duong T.A."/>
            <person name="Aylward J."/>
            <person name="Coetzee M.P."/>
            <person name="Dadej K."/>
            <person name="De Beer Z.W."/>
            <person name="Findlay W."/>
            <person name="Havenga M."/>
            <person name="Kolarik M."/>
            <person name="Menzies J.G."/>
            <person name="Naidoo K."/>
            <person name="Pochopski O."/>
            <person name="Shoukouhi P."/>
            <person name="Santana Q.C."/>
            <person name="Seifert K.A."/>
            <person name="Soal N."/>
            <person name="Steenkamp E.T."/>
            <person name="Tatham C.T."/>
            <person name="van der Nest M.A."/>
            <person name="Wingfield M.J."/>
        </authorList>
    </citation>
    <scope>NUCLEOTIDE SEQUENCE [LARGE SCALE GENOMIC DNA]</scope>
    <source>
        <strain evidence="1">CMW44962</strain>
    </source>
</reference>
<evidence type="ECO:0000313" key="1">
    <source>
        <dbReference type="EMBL" id="KAH9810895.1"/>
    </source>
</evidence>
<protein>
    <submittedName>
        <fullName evidence="1">Pentachlorophenol 4-monooxygenase</fullName>
    </submittedName>
</protein>
<keyword evidence="2" id="KW-1185">Reference proteome</keyword>
<feature type="non-terminal residue" evidence="1">
    <location>
        <position position="117"/>
    </location>
</feature>
<dbReference type="EMBL" id="RIBY02002500">
    <property type="protein sequence ID" value="KAH9810895.1"/>
    <property type="molecule type" value="Genomic_DNA"/>
</dbReference>
<dbReference type="InterPro" id="IPR036188">
    <property type="entry name" value="FAD/NAD-bd_sf"/>
</dbReference>
<reference evidence="1 2" key="2">
    <citation type="journal article" date="2021" name="Curr. Genet.">
        <title>Genetic response to nitrogen starvation in the aggressive Eucalyptus foliar pathogen Teratosphaeria destructans.</title>
        <authorList>
            <person name="Havenga M."/>
            <person name="Wingfield B.D."/>
            <person name="Wingfield M.J."/>
            <person name="Dreyer L.L."/>
            <person name="Roets F."/>
            <person name="Aylward J."/>
        </authorList>
    </citation>
    <scope>NUCLEOTIDE SEQUENCE [LARGE SCALE GENOMIC DNA]</scope>
    <source>
        <strain evidence="1">CMW44962</strain>
    </source>
</reference>
<sequence length="117" mass="12998">MDLFDDMAQIGLCASKGFTYRDGERVHGRGWSHFERLFSQTLFPFVLNLRLKYSEDIFRARLAALGVPVHAPATLETFTLDPDPTTAADDHPITATISTPAHHPATRTVRAKYIVGA</sequence>
<feature type="non-terminal residue" evidence="1">
    <location>
        <position position="1"/>
    </location>
</feature>
<dbReference type="Proteomes" id="UP001138500">
    <property type="component" value="Unassembled WGS sequence"/>
</dbReference>
<dbReference type="AlphaFoldDB" id="A0A9W7SJ68"/>
<accession>A0A9W7SJ68</accession>
<dbReference type="OrthoDB" id="1716816at2759"/>
<proteinExistence type="predicted"/>
<comment type="caution">
    <text evidence="1">The sequence shown here is derived from an EMBL/GenBank/DDBJ whole genome shotgun (WGS) entry which is preliminary data.</text>
</comment>
<evidence type="ECO:0000313" key="2">
    <source>
        <dbReference type="Proteomes" id="UP001138500"/>
    </source>
</evidence>
<name>A0A9W7SJ68_9PEZI</name>
<organism evidence="1 2">
    <name type="scientific">Teratosphaeria destructans</name>
    <dbReference type="NCBI Taxonomy" id="418781"/>
    <lineage>
        <taxon>Eukaryota</taxon>
        <taxon>Fungi</taxon>
        <taxon>Dikarya</taxon>
        <taxon>Ascomycota</taxon>
        <taxon>Pezizomycotina</taxon>
        <taxon>Dothideomycetes</taxon>
        <taxon>Dothideomycetidae</taxon>
        <taxon>Mycosphaerellales</taxon>
        <taxon>Teratosphaeriaceae</taxon>
        <taxon>Teratosphaeria</taxon>
    </lineage>
</organism>
<dbReference type="Gene3D" id="3.50.50.60">
    <property type="entry name" value="FAD/NAD(P)-binding domain"/>
    <property type="match status" value="1"/>
</dbReference>